<dbReference type="EMBL" id="AP024147">
    <property type="protein sequence ID" value="BCM87758.1"/>
    <property type="molecule type" value="Genomic_DNA"/>
</dbReference>
<organism evidence="2 3">
    <name type="scientific">Methylobacterium indicum</name>
    <dbReference type="NCBI Taxonomy" id="1775910"/>
    <lineage>
        <taxon>Bacteria</taxon>
        <taxon>Pseudomonadati</taxon>
        <taxon>Pseudomonadota</taxon>
        <taxon>Alphaproteobacteria</taxon>
        <taxon>Hyphomicrobiales</taxon>
        <taxon>Methylobacteriaceae</taxon>
        <taxon>Methylobacterium</taxon>
    </lineage>
</organism>
<dbReference type="RefSeq" id="WP_207183949.1">
    <property type="nucleotide sequence ID" value="NZ_AP024147.1"/>
</dbReference>
<evidence type="ECO:0000313" key="2">
    <source>
        <dbReference type="EMBL" id="BCM87758.1"/>
    </source>
</evidence>
<sequence>MKILKYLVVAMLAMASPALAQKTDLMQPLTPTVTIYSTPEGTTHPLGISGPAGVTPLWNIAQWGTYLDLQPAVNSGVPWTIANDYARMKFEATDSQDAQFSNVYELAQSNQTCEHERDLFLQPNGLDSPNPGFQKSAHISELGSLYGSVILRPQYFQTSSDCAYQYAQYVYSIVLQTDNHPGHPELEQTWFYQINIGRDAYFPTQTYNGWCPGYDDVNNPLFCSDDDVRNMNTGFFVFGNAGGKVDFDMLPRIKELIKSNHQKVGAGAGVTLDPDPSHWRVLGAYIGAIGQGKTVMTVRVSDPKFVQYQGGTFPDGQGKAVQFICNVSAPPNDWGWSPQADGCFHRQTQNQY</sequence>
<reference evidence="2" key="1">
    <citation type="submission" date="2020-11" db="EMBL/GenBank/DDBJ databases">
        <title>Complete genome sequence of a novel pathogenic Methylobacterium strain isolated from rice in Vietnam.</title>
        <authorList>
            <person name="Lai K."/>
            <person name="Okazaki S."/>
            <person name="Higashi K."/>
            <person name="Mori H."/>
            <person name="Toyoda A."/>
            <person name="Kurokawa K."/>
        </authorList>
    </citation>
    <scope>NUCLEOTIDE SEQUENCE</scope>
    <source>
        <strain evidence="2">VL1</strain>
        <plasmid evidence="2">pVL1_2</plasmid>
    </source>
</reference>
<dbReference type="AlphaFoldDB" id="A0A8H8X0A5"/>
<accession>A0A8H8X0A5</accession>
<name>A0A8H8X0A5_9HYPH</name>
<evidence type="ECO:0000256" key="1">
    <source>
        <dbReference type="SAM" id="SignalP"/>
    </source>
</evidence>
<evidence type="ECO:0000313" key="3">
    <source>
        <dbReference type="Proteomes" id="UP000663508"/>
    </source>
</evidence>
<keyword evidence="2" id="KW-0614">Plasmid</keyword>
<feature type="signal peptide" evidence="1">
    <location>
        <begin position="1"/>
        <end position="20"/>
    </location>
</feature>
<dbReference type="KEGG" id="mind:mvi_62190"/>
<geneLocation type="plasmid" evidence="2 3">
    <name>pVL1_2</name>
</geneLocation>
<protein>
    <submittedName>
        <fullName evidence="2">Uncharacterized protein</fullName>
    </submittedName>
</protein>
<proteinExistence type="predicted"/>
<gene>
    <name evidence="2" type="ORF">mvi_62190</name>
</gene>
<keyword evidence="1" id="KW-0732">Signal</keyword>
<dbReference type="Proteomes" id="UP000663508">
    <property type="component" value="Plasmid pVL1_2"/>
</dbReference>
<feature type="chain" id="PRO_5034503924" evidence="1">
    <location>
        <begin position="21"/>
        <end position="352"/>
    </location>
</feature>